<organism evidence="4 5">
    <name type="scientific">Latilactobacillus sakei</name>
    <name type="common">Lactobacillus sakei</name>
    <dbReference type="NCBI Taxonomy" id="1599"/>
    <lineage>
        <taxon>Bacteria</taxon>
        <taxon>Bacillati</taxon>
        <taxon>Bacillota</taxon>
        <taxon>Bacilli</taxon>
        <taxon>Lactobacillales</taxon>
        <taxon>Lactobacillaceae</taxon>
        <taxon>Latilactobacillus</taxon>
    </lineage>
</organism>
<dbReference type="InterPro" id="IPR036380">
    <property type="entry name" value="Isochorismatase-like_sf"/>
</dbReference>
<gene>
    <name evidence="4" type="primary">sttH</name>
    <name evidence="4" type="ORF">LAS9267_01895</name>
</gene>
<comment type="similarity">
    <text evidence="1">Belongs to the isochorismatase family.</text>
</comment>
<dbReference type="Proteomes" id="UP000239650">
    <property type="component" value="Unassembled WGS sequence"/>
</dbReference>
<sequence>MKQALLVIDVQNDYFPGGKMALSHPEAALAAVKRLEADFQAKHLPIIYIQHIKRQKDADFFEERTIGAQLHPDLHVTDESIIIEKHFPNSFQETRLATALQELAIDQLVICGMMTQMCIDSTTRASFERGYQPILIQDATATKTLMMNGESVSASHVQTAFLAALTNFASVQNSIEFIH</sequence>
<evidence type="ECO:0000259" key="3">
    <source>
        <dbReference type="Pfam" id="PF00857"/>
    </source>
</evidence>
<dbReference type="Gene3D" id="3.40.50.850">
    <property type="entry name" value="Isochorismatase-like"/>
    <property type="match status" value="1"/>
</dbReference>
<dbReference type="PANTHER" id="PTHR43540">
    <property type="entry name" value="PEROXYUREIDOACRYLATE/UREIDOACRYLATE AMIDOHYDROLASE-RELATED"/>
    <property type="match status" value="1"/>
</dbReference>
<dbReference type="RefSeq" id="WP_076645062.1">
    <property type="nucleotide sequence ID" value="NZ_CAKMCP010000008.1"/>
</dbReference>
<dbReference type="AlphaFoldDB" id="A0AAE8LWZ4"/>
<protein>
    <submittedName>
        <fullName evidence="4">Streptothricin hydrolase</fullName>
        <ecNumber evidence="4">3.5.2.19</ecNumber>
    </submittedName>
</protein>
<feature type="domain" description="Isochorismatase-like" evidence="3">
    <location>
        <begin position="4"/>
        <end position="144"/>
    </location>
</feature>
<evidence type="ECO:0000256" key="1">
    <source>
        <dbReference type="ARBA" id="ARBA00006336"/>
    </source>
</evidence>
<dbReference type="GO" id="GO:0016787">
    <property type="term" value="F:hydrolase activity"/>
    <property type="evidence" value="ECO:0007669"/>
    <property type="project" value="UniProtKB-KW"/>
</dbReference>
<dbReference type="EC" id="3.5.2.19" evidence="4"/>
<evidence type="ECO:0000313" key="5">
    <source>
        <dbReference type="Proteomes" id="UP000239650"/>
    </source>
</evidence>
<reference evidence="4 5" key="1">
    <citation type="submission" date="2018-02" db="EMBL/GenBank/DDBJ databases">
        <authorList>
            <person name="Rodrigo-Torres L."/>
            <person name="Arahal R. D."/>
            <person name="Lucena T."/>
        </authorList>
    </citation>
    <scope>NUCLEOTIDE SEQUENCE [LARGE SCALE GENOMIC DNA]</scope>
    <source>
        <strain evidence="4 5">CECT 9267</strain>
    </source>
</reference>
<dbReference type="PANTHER" id="PTHR43540:SF1">
    <property type="entry name" value="ISOCHORISMATASE HYDROLASE"/>
    <property type="match status" value="1"/>
</dbReference>
<dbReference type="SUPFAM" id="SSF52499">
    <property type="entry name" value="Isochorismatase-like hydrolases"/>
    <property type="match status" value="1"/>
</dbReference>
<evidence type="ECO:0000313" key="4">
    <source>
        <dbReference type="EMBL" id="SPE23094.1"/>
    </source>
</evidence>
<proteinExistence type="inferred from homology"/>
<dbReference type="EMBL" id="OKRC01000011">
    <property type="protein sequence ID" value="SPE23094.1"/>
    <property type="molecule type" value="Genomic_DNA"/>
</dbReference>
<evidence type="ECO:0000256" key="2">
    <source>
        <dbReference type="ARBA" id="ARBA00022801"/>
    </source>
</evidence>
<name>A0AAE8LWZ4_LATSK</name>
<dbReference type="Pfam" id="PF00857">
    <property type="entry name" value="Isochorismatase"/>
    <property type="match status" value="1"/>
</dbReference>
<accession>A0AAE8LWZ4</accession>
<keyword evidence="2 4" id="KW-0378">Hydrolase</keyword>
<dbReference type="InterPro" id="IPR050272">
    <property type="entry name" value="Isochorismatase-like_hydrls"/>
</dbReference>
<comment type="caution">
    <text evidence="4">The sequence shown here is derived from an EMBL/GenBank/DDBJ whole genome shotgun (WGS) entry which is preliminary data.</text>
</comment>
<dbReference type="InterPro" id="IPR000868">
    <property type="entry name" value="Isochorismatase-like_dom"/>
</dbReference>
<dbReference type="CDD" id="cd01014">
    <property type="entry name" value="nicotinamidase_related"/>
    <property type="match status" value="1"/>
</dbReference>